<evidence type="ECO:0000256" key="1">
    <source>
        <dbReference type="SAM" id="MobiDB-lite"/>
    </source>
</evidence>
<dbReference type="Gene3D" id="3.40.33.10">
    <property type="entry name" value="CAP"/>
    <property type="match status" value="1"/>
</dbReference>
<dbReference type="EMBL" id="SKBQ01000050">
    <property type="protein sequence ID" value="TPX11081.1"/>
    <property type="molecule type" value="Genomic_DNA"/>
</dbReference>
<dbReference type="GO" id="GO:0005576">
    <property type="term" value="C:extracellular region"/>
    <property type="evidence" value="ECO:0007669"/>
    <property type="project" value="InterPro"/>
</dbReference>
<dbReference type="Pfam" id="PF00188">
    <property type="entry name" value="CAP"/>
    <property type="match status" value="1"/>
</dbReference>
<dbReference type="OrthoDB" id="337038at2759"/>
<dbReference type="SMART" id="SM00198">
    <property type="entry name" value="SCP"/>
    <property type="match status" value="1"/>
</dbReference>
<dbReference type="InterPro" id="IPR035940">
    <property type="entry name" value="CAP_sf"/>
</dbReference>
<dbReference type="InterPro" id="IPR001283">
    <property type="entry name" value="CRISP-related"/>
</dbReference>
<dbReference type="STRING" id="1093900.A0A507B1Y9"/>
<feature type="signal peptide" evidence="2">
    <location>
        <begin position="1"/>
        <end position="17"/>
    </location>
</feature>
<dbReference type="AlphaFoldDB" id="A0A507B1Y9"/>
<dbReference type="PRINTS" id="PR00837">
    <property type="entry name" value="V5TPXLIKE"/>
</dbReference>
<dbReference type="InterPro" id="IPR014044">
    <property type="entry name" value="CAP_dom"/>
</dbReference>
<dbReference type="CDD" id="cd05380">
    <property type="entry name" value="CAP_euk"/>
    <property type="match status" value="1"/>
</dbReference>
<dbReference type="Proteomes" id="UP000319257">
    <property type="component" value="Unassembled WGS sequence"/>
</dbReference>
<reference evidence="4 5" key="1">
    <citation type="submission" date="2019-06" db="EMBL/GenBank/DDBJ databases">
        <title>Draft genome sequence of the filamentous fungus Phialemoniopsis curvata isolated from diesel fuel.</title>
        <authorList>
            <person name="Varaljay V.A."/>
            <person name="Lyon W.J."/>
            <person name="Crouch A.L."/>
            <person name="Drake C.E."/>
            <person name="Hollomon J.M."/>
            <person name="Nadeau L.J."/>
            <person name="Nunn H.S."/>
            <person name="Stevenson B.S."/>
            <person name="Bojanowski C.L."/>
            <person name="Crookes-Goodson W.J."/>
        </authorList>
    </citation>
    <scope>NUCLEOTIDE SEQUENCE [LARGE SCALE GENOMIC DNA]</scope>
    <source>
        <strain evidence="4 5">D216</strain>
    </source>
</reference>
<dbReference type="PANTHER" id="PTHR10334">
    <property type="entry name" value="CYSTEINE-RICH SECRETORY PROTEIN-RELATED"/>
    <property type="match status" value="1"/>
</dbReference>
<feature type="chain" id="PRO_5021393866" description="SCP domain-containing protein" evidence="2">
    <location>
        <begin position="18"/>
        <end position="304"/>
    </location>
</feature>
<evidence type="ECO:0000256" key="2">
    <source>
        <dbReference type="SAM" id="SignalP"/>
    </source>
</evidence>
<protein>
    <recommendedName>
        <fullName evidence="3">SCP domain-containing protein</fullName>
    </recommendedName>
</protein>
<feature type="region of interest" description="Disordered" evidence="1">
    <location>
        <begin position="47"/>
        <end position="129"/>
    </location>
</feature>
<sequence>MKASLFLVASGALLAMAKPLEKRVLEIETVTDIVYVTVTDGIPLPTKSIINGGQHTTAAPPPPPPPPPSTSAAPPPPPPTPEPVPQPQPTPEVKPVEIQQAQFAPAPSPQPAQQEQPKPQPAVQVADAASPTDFPSTVLYHHNIHRANHSCPAMTYSEEHAGYAAQSAKSCKFAHDLTPGGGHYGQNIAMYAATGDVESKGASAIVAQAITDMWYNSELPLYPDSGYGQSSPDMSNFEGWGHFSQVVWKGSTSAGCAAQYCPPGTMFDGMGAWFTVCNYFPAGNMGGAYGDNVLRPLGKSTVTA</sequence>
<accession>A0A507B1Y9</accession>
<dbReference type="RefSeq" id="XP_030992792.1">
    <property type="nucleotide sequence ID" value="XM_031142741.1"/>
</dbReference>
<gene>
    <name evidence="4" type="ORF">E0L32_007942</name>
</gene>
<evidence type="ECO:0000313" key="5">
    <source>
        <dbReference type="Proteomes" id="UP000319257"/>
    </source>
</evidence>
<organism evidence="4 5">
    <name type="scientific">Thyridium curvatum</name>
    <dbReference type="NCBI Taxonomy" id="1093900"/>
    <lineage>
        <taxon>Eukaryota</taxon>
        <taxon>Fungi</taxon>
        <taxon>Dikarya</taxon>
        <taxon>Ascomycota</taxon>
        <taxon>Pezizomycotina</taxon>
        <taxon>Sordariomycetes</taxon>
        <taxon>Sordariomycetidae</taxon>
        <taxon>Thyridiales</taxon>
        <taxon>Thyridiaceae</taxon>
        <taxon>Thyridium</taxon>
    </lineage>
</organism>
<evidence type="ECO:0000259" key="3">
    <source>
        <dbReference type="SMART" id="SM00198"/>
    </source>
</evidence>
<keyword evidence="2" id="KW-0732">Signal</keyword>
<keyword evidence="5" id="KW-1185">Reference proteome</keyword>
<comment type="caution">
    <text evidence="4">The sequence shown here is derived from an EMBL/GenBank/DDBJ whole genome shotgun (WGS) entry which is preliminary data.</text>
</comment>
<evidence type="ECO:0000313" key="4">
    <source>
        <dbReference type="EMBL" id="TPX11081.1"/>
    </source>
</evidence>
<name>A0A507B1Y9_9PEZI</name>
<feature type="compositionally biased region" description="Pro residues" evidence="1">
    <location>
        <begin position="59"/>
        <end position="92"/>
    </location>
</feature>
<proteinExistence type="predicted"/>
<dbReference type="GeneID" id="41975389"/>
<feature type="domain" description="SCP" evidence="3">
    <location>
        <begin position="133"/>
        <end position="287"/>
    </location>
</feature>
<dbReference type="InterPro" id="IPR018244">
    <property type="entry name" value="Allrgn_V5/Tpx1_CS"/>
</dbReference>
<dbReference type="InParanoid" id="A0A507B1Y9"/>
<dbReference type="FunFam" id="3.40.33.10:FF:000018">
    <property type="entry name" value="SCP-like extracellular protein, putative"/>
    <property type="match status" value="1"/>
</dbReference>
<feature type="compositionally biased region" description="Low complexity" evidence="1">
    <location>
        <begin position="99"/>
        <end position="129"/>
    </location>
</feature>
<dbReference type="PROSITE" id="PS01009">
    <property type="entry name" value="CRISP_1"/>
    <property type="match status" value="1"/>
</dbReference>
<dbReference type="SUPFAM" id="SSF55797">
    <property type="entry name" value="PR-1-like"/>
    <property type="match status" value="1"/>
</dbReference>